<dbReference type="InterPro" id="IPR010090">
    <property type="entry name" value="Phage_tape_meas"/>
</dbReference>
<keyword evidence="1" id="KW-0175">Coiled coil</keyword>
<accession>A0ABU3NWI3</accession>
<dbReference type="Proteomes" id="UP001254848">
    <property type="component" value="Unassembled WGS sequence"/>
</dbReference>
<protein>
    <submittedName>
        <fullName evidence="2">Phage tail tape measure protein</fullName>
    </submittedName>
</protein>
<organism evidence="2 3">
    <name type="scientific">Anaeroselena agilis</name>
    <dbReference type="NCBI Taxonomy" id="3063788"/>
    <lineage>
        <taxon>Bacteria</taxon>
        <taxon>Bacillati</taxon>
        <taxon>Bacillota</taxon>
        <taxon>Negativicutes</taxon>
        <taxon>Acetonemataceae</taxon>
        <taxon>Anaeroselena</taxon>
    </lineage>
</organism>
<gene>
    <name evidence="2" type="ORF">Q4T40_07970</name>
</gene>
<keyword evidence="3" id="KW-1185">Reference proteome</keyword>
<proteinExistence type="predicted"/>
<reference evidence="2 3" key="1">
    <citation type="submission" date="2023-07" db="EMBL/GenBank/DDBJ databases">
        <title>The novel representative of Negativicutes class, Anaeroselena agilis gen. nov. sp. nov.</title>
        <authorList>
            <person name="Prokofeva M.I."/>
            <person name="Elcheninov A.G."/>
            <person name="Klyukina A."/>
            <person name="Kublanov I.V."/>
            <person name="Frolov E.N."/>
            <person name="Podosokorskaya O.A."/>
        </authorList>
    </citation>
    <scope>NUCLEOTIDE SEQUENCE [LARGE SCALE GENOMIC DNA]</scope>
    <source>
        <strain evidence="2 3">4137-cl</strain>
    </source>
</reference>
<dbReference type="RefSeq" id="WP_413779695.1">
    <property type="nucleotide sequence ID" value="NZ_JAUOZS010000001.1"/>
</dbReference>
<sequence>MADTEVGSLIVRVRTDLTDTLKQLDAFDKQAKTTESGVTKAMGKVSTALTAGSAALGVFAAAAVKNAMAWGTAVDDLSDKTGLAGEKASELLVVAQRVNIGTEEASMMFARLARSAYTAAQAQESLTAENRTTVDAFTALNIAVTNADGTMKDTATLFGEVKDKIADMPDGLQKTALEMELFGRSGAKMHDLLNMSSQEMQEVTKQARAMGLILSTEQAAAWERFEREINTAKQSMAAVGISIGNTMLPSLKSLLDMVTAATRAFIGWSDANKGLSDGLIQLAAGAGTALVAVRGLALLAGAAVSPWVALAAAIAGATIAITNFSNKNVDWVLGPDGTMVPIPKGLSSPSQGMGDLRQSTRAGDYANPAAGGGPPIAGTGGAGDTKTALQEYLDQMNKVLQVEEQRYQLTGDAEAYKQVLLAQYDGLENVVAGTDEVIDKESALNSLKLRAIDLVNEEARAQRQADDAIQRSLEERRQGAERLFEEQKKQVVDLVKEQIDAAKKTQNAWQDVFVGILSGDGFSNIGRTLQREAATWLVKGESPLFGSRNKKEPASVEGFTDEQNKALNGFLGTINAGTSAMTILNGITTILGMTTKPAEAATTAAATGAKAAETGTVISSAAAKTAETAATVTATASIVAMTTAAVAATAAMAAMAASGGGSFLFGLFEKGGIVPSAARGMITPNVPGGIPAILHKKEMVLPSQISDFIMNTMADVNQAKRRRAGDINIIVNEAKNMNVDQLARKLGRKINNRL</sequence>
<evidence type="ECO:0000256" key="1">
    <source>
        <dbReference type="SAM" id="Coils"/>
    </source>
</evidence>
<dbReference type="NCBIfam" id="TIGR01760">
    <property type="entry name" value="tape_meas_TP901"/>
    <property type="match status" value="1"/>
</dbReference>
<evidence type="ECO:0000313" key="2">
    <source>
        <dbReference type="EMBL" id="MDT8901171.1"/>
    </source>
</evidence>
<comment type="caution">
    <text evidence="2">The sequence shown here is derived from an EMBL/GenBank/DDBJ whole genome shotgun (WGS) entry which is preliminary data.</text>
</comment>
<evidence type="ECO:0000313" key="3">
    <source>
        <dbReference type="Proteomes" id="UP001254848"/>
    </source>
</evidence>
<dbReference type="EMBL" id="JAUOZS010000001">
    <property type="protein sequence ID" value="MDT8901171.1"/>
    <property type="molecule type" value="Genomic_DNA"/>
</dbReference>
<feature type="coiled-coil region" evidence="1">
    <location>
        <begin position="444"/>
        <end position="497"/>
    </location>
</feature>
<name>A0ABU3NWI3_9FIRM</name>